<evidence type="ECO:0000313" key="2">
    <source>
        <dbReference type="EMBL" id="SHE74085.1"/>
    </source>
</evidence>
<feature type="transmembrane region" description="Helical" evidence="1">
    <location>
        <begin position="7"/>
        <end position="32"/>
    </location>
</feature>
<protein>
    <submittedName>
        <fullName evidence="2">Uncharacterized protein</fullName>
    </submittedName>
</protein>
<dbReference type="EMBL" id="FQVG01000014">
    <property type="protein sequence ID" value="SHE74085.1"/>
    <property type="molecule type" value="Genomic_DNA"/>
</dbReference>
<reference evidence="3" key="1">
    <citation type="submission" date="2016-11" db="EMBL/GenBank/DDBJ databases">
        <authorList>
            <person name="Varghese N."/>
            <person name="Submissions S."/>
        </authorList>
    </citation>
    <scope>NUCLEOTIDE SEQUENCE [LARGE SCALE GENOMIC DNA]</scope>
    <source>
        <strain evidence="3">DSM 10124</strain>
    </source>
</reference>
<dbReference type="RefSeq" id="WP_073248177.1">
    <property type="nucleotide sequence ID" value="NZ_FQVG01000014.1"/>
</dbReference>
<sequence length="88" mass="10260">MKVLDYLMWVSFLFTSIISIFTIIVSFGIVYISEFSTFIPLEISLSLSLILWGINCRYNQDVCYTKNNFYISFLLAFILLLFSILGVY</sequence>
<evidence type="ECO:0000256" key="1">
    <source>
        <dbReference type="SAM" id="Phobius"/>
    </source>
</evidence>
<keyword evidence="3" id="KW-1185">Reference proteome</keyword>
<evidence type="ECO:0000313" key="3">
    <source>
        <dbReference type="Proteomes" id="UP000184423"/>
    </source>
</evidence>
<proteinExistence type="predicted"/>
<feature type="transmembrane region" description="Helical" evidence="1">
    <location>
        <begin position="68"/>
        <end position="87"/>
    </location>
</feature>
<feature type="transmembrane region" description="Helical" evidence="1">
    <location>
        <begin position="38"/>
        <end position="56"/>
    </location>
</feature>
<name>A0A1M4VYV7_9CLOT</name>
<keyword evidence="1" id="KW-0472">Membrane</keyword>
<keyword evidence="1" id="KW-1133">Transmembrane helix</keyword>
<gene>
    <name evidence="2" type="ORF">SAMN02746091_01014</name>
</gene>
<dbReference type="AlphaFoldDB" id="A0A1M4VYV7"/>
<organism evidence="2 3">
    <name type="scientific">Caloramator proteoclasticus DSM 10124</name>
    <dbReference type="NCBI Taxonomy" id="1121262"/>
    <lineage>
        <taxon>Bacteria</taxon>
        <taxon>Bacillati</taxon>
        <taxon>Bacillota</taxon>
        <taxon>Clostridia</taxon>
        <taxon>Eubacteriales</taxon>
        <taxon>Clostridiaceae</taxon>
        <taxon>Caloramator</taxon>
    </lineage>
</organism>
<accession>A0A1M4VYV7</accession>
<dbReference type="Proteomes" id="UP000184423">
    <property type="component" value="Unassembled WGS sequence"/>
</dbReference>
<keyword evidence="1" id="KW-0812">Transmembrane</keyword>